<dbReference type="Proteomes" id="UP000827092">
    <property type="component" value="Unassembled WGS sequence"/>
</dbReference>
<evidence type="ECO:0000313" key="3">
    <source>
        <dbReference type="Proteomes" id="UP000827092"/>
    </source>
</evidence>
<keyword evidence="3" id="KW-1185">Reference proteome</keyword>
<dbReference type="AlphaFoldDB" id="A0AAV6TVN1"/>
<feature type="region of interest" description="Disordered" evidence="1">
    <location>
        <begin position="67"/>
        <end position="97"/>
    </location>
</feature>
<sequence>MVSILRANPSLSRHFSLNVAEKKKLKKKAEERQIITSMSQLLNHLHKQICCRRSVNSPVPIRHVTFTSHSRQDERHLDFPRDREKKKERREKSWGERGRCADRLHRFVAGRKSFEMRGVRRGLRFA</sequence>
<gene>
    <name evidence="2" type="ORF">JTE90_016279</name>
</gene>
<protein>
    <submittedName>
        <fullName evidence="2">Uncharacterized protein</fullName>
    </submittedName>
</protein>
<name>A0AAV6TVN1_9ARAC</name>
<comment type="caution">
    <text evidence="2">The sequence shown here is derived from an EMBL/GenBank/DDBJ whole genome shotgun (WGS) entry which is preliminary data.</text>
</comment>
<evidence type="ECO:0000313" key="2">
    <source>
        <dbReference type="EMBL" id="KAG8175520.1"/>
    </source>
</evidence>
<proteinExistence type="predicted"/>
<dbReference type="EMBL" id="JAFNEN010000992">
    <property type="protein sequence ID" value="KAG8175520.1"/>
    <property type="molecule type" value="Genomic_DNA"/>
</dbReference>
<reference evidence="2 3" key="1">
    <citation type="journal article" date="2022" name="Nat. Ecol. Evol.">
        <title>A masculinizing supergene underlies an exaggerated male reproductive morph in a spider.</title>
        <authorList>
            <person name="Hendrickx F."/>
            <person name="De Corte Z."/>
            <person name="Sonet G."/>
            <person name="Van Belleghem S.M."/>
            <person name="Kostlbacher S."/>
            <person name="Vangestel C."/>
        </authorList>
    </citation>
    <scope>NUCLEOTIDE SEQUENCE [LARGE SCALE GENOMIC DNA]</scope>
    <source>
        <strain evidence="2">W744_W776</strain>
    </source>
</reference>
<organism evidence="2 3">
    <name type="scientific">Oedothorax gibbosus</name>
    <dbReference type="NCBI Taxonomy" id="931172"/>
    <lineage>
        <taxon>Eukaryota</taxon>
        <taxon>Metazoa</taxon>
        <taxon>Ecdysozoa</taxon>
        <taxon>Arthropoda</taxon>
        <taxon>Chelicerata</taxon>
        <taxon>Arachnida</taxon>
        <taxon>Araneae</taxon>
        <taxon>Araneomorphae</taxon>
        <taxon>Entelegynae</taxon>
        <taxon>Araneoidea</taxon>
        <taxon>Linyphiidae</taxon>
        <taxon>Erigoninae</taxon>
        <taxon>Oedothorax</taxon>
    </lineage>
</organism>
<accession>A0AAV6TVN1</accession>
<feature type="compositionally biased region" description="Basic and acidic residues" evidence="1">
    <location>
        <begin position="70"/>
        <end position="97"/>
    </location>
</feature>
<evidence type="ECO:0000256" key="1">
    <source>
        <dbReference type="SAM" id="MobiDB-lite"/>
    </source>
</evidence>